<dbReference type="AlphaFoldDB" id="A0A7I8WGB2"/>
<organism evidence="1 2">
    <name type="scientific">Bursaphelenchus xylophilus</name>
    <name type="common">Pinewood nematode worm</name>
    <name type="synonym">Aphelenchoides xylophilus</name>
    <dbReference type="NCBI Taxonomy" id="6326"/>
    <lineage>
        <taxon>Eukaryota</taxon>
        <taxon>Metazoa</taxon>
        <taxon>Ecdysozoa</taxon>
        <taxon>Nematoda</taxon>
        <taxon>Chromadorea</taxon>
        <taxon>Rhabditida</taxon>
        <taxon>Tylenchina</taxon>
        <taxon>Tylenchomorpha</taxon>
        <taxon>Aphelenchoidea</taxon>
        <taxon>Aphelenchoididae</taxon>
        <taxon>Bursaphelenchus</taxon>
    </lineage>
</organism>
<reference evidence="1" key="1">
    <citation type="submission" date="2020-09" db="EMBL/GenBank/DDBJ databases">
        <authorList>
            <person name="Kikuchi T."/>
        </authorList>
    </citation>
    <scope>NUCLEOTIDE SEQUENCE</scope>
    <source>
        <strain evidence="1">Ka4C1</strain>
    </source>
</reference>
<name>A0A7I8WGB2_BURXY</name>
<proteinExistence type="predicted"/>
<evidence type="ECO:0000313" key="1">
    <source>
        <dbReference type="EMBL" id="CAD5222872.1"/>
    </source>
</evidence>
<evidence type="ECO:0000313" key="2">
    <source>
        <dbReference type="Proteomes" id="UP000659654"/>
    </source>
</evidence>
<dbReference type="Proteomes" id="UP000659654">
    <property type="component" value="Unassembled WGS sequence"/>
</dbReference>
<gene>
    <name evidence="1" type="ORF">BXYJ_LOCUS7696</name>
</gene>
<keyword evidence="2" id="KW-1185">Reference proteome</keyword>
<dbReference type="EMBL" id="CAJFCV020000003">
    <property type="protein sequence ID" value="CAG9111275.1"/>
    <property type="molecule type" value="Genomic_DNA"/>
</dbReference>
<protein>
    <submittedName>
        <fullName evidence="1">(pine wood nematode) hypothetical protein</fullName>
    </submittedName>
</protein>
<comment type="caution">
    <text evidence="1">The sequence shown here is derived from an EMBL/GenBank/DDBJ whole genome shotgun (WGS) entry which is preliminary data.</text>
</comment>
<dbReference type="Proteomes" id="UP000582659">
    <property type="component" value="Unassembled WGS sequence"/>
</dbReference>
<accession>A0A7I8WGB2</accession>
<dbReference type="EMBL" id="CAJFDI010000003">
    <property type="protein sequence ID" value="CAD5222872.1"/>
    <property type="molecule type" value="Genomic_DNA"/>
</dbReference>
<sequence>MQKPQKFPVIETTAPCTSTTIPVSNEIHKLTLDLDDDTKRKPKFRRIYKTWPILRFLNQLFNPQSDRISYVDNPMDEILPNLYLGGIRAATDRELLKPVYDGQTGFSLDRLAGRGTGGFGLALEGLEWRFSDLEQGG</sequence>